<reference evidence="2" key="1">
    <citation type="submission" date="2020-02" db="EMBL/GenBank/DDBJ databases">
        <title>Genomic and physiological characterization of two novel Nitrospinaceae genera.</title>
        <authorList>
            <person name="Mueller A.J."/>
            <person name="Jung M.-Y."/>
            <person name="Strachan C.R."/>
            <person name="Herbold C.W."/>
            <person name="Kirkegaard R.H."/>
            <person name="Daims H."/>
        </authorList>
    </citation>
    <scope>NUCLEOTIDE SEQUENCE [LARGE SCALE GENOMIC DNA]</scope>
</reference>
<dbReference type="EMBL" id="CP048620">
    <property type="protein sequence ID" value="QPJ64812.1"/>
    <property type="molecule type" value="Genomic_DNA"/>
</dbReference>
<accession>A0A7T0C1H3</accession>
<evidence type="ECO:0000313" key="1">
    <source>
        <dbReference type="EMBL" id="QPJ64812.1"/>
    </source>
</evidence>
<evidence type="ECO:0000313" key="2">
    <source>
        <dbReference type="Proteomes" id="UP000594464"/>
    </source>
</evidence>
<organism evidence="1 2">
    <name type="scientific">Candidatus Nitrohelix vancouverensis</name>
    <dbReference type="NCBI Taxonomy" id="2705534"/>
    <lineage>
        <taxon>Bacteria</taxon>
        <taxon>Pseudomonadati</taxon>
        <taxon>Nitrospinota/Tectimicrobiota group</taxon>
        <taxon>Nitrospinota</taxon>
        <taxon>Nitrospinia</taxon>
        <taxon>Nitrospinales</taxon>
        <taxon>Nitrospinaceae</taxon>
        <taxon>Candidatus Nitrohelix</taxon>
    </lineage>
</organism>
<dbReference type="AlphaFoldDB" id="A0A7T0C1H3"/>
<dbReference type="Proteomes" id="UP000594464">
    <property type="component" value="Chromosome"/>
</dbReference>
<dbReference type="KEGG" id="nva:G3M78_05180"/>
<gene>
    <name evidence="1" type="ORF">G3M78_05180</name>
</gene>
<name>A0A7T0C1H3_9BACT</name>
<protein>
    <submittedName>
        <fullName evidence="1">Uncharacterized protein</fullName>
    </submittedName>
</protein>
<proteinExistence type="predicted"/>
<sequence length="260" mass="29854">MTLDDVLEDIIVLLGSEGDCSLGWELIREWPDGAIEIFQTAEWLKDVNSAKSVVCPGCEENCFMPVHTSSGKTENSFSAYVACDRCDDMGRIPIPPEYLQRWQLTEKQVALWISRELGIKGQLRKDNETGNFLIEGVQGKRKTGCFELVCNEPTSIKISEYSLPLLELVYCDGDQLKFDRRAIFDLIDRPPPSDRYKPSTARREVNKLETQARHKSWQKAYRELKRKNPKKSDNWCALQISNMDIAQGRDSETIRKNMKK</sequence>